<feature type="compositionally biased region" description="Basic residues" evidence="1">
    <location>
        <begin position="11"/>
        <end position="20"/>
    </location>
</feature>
<evidence type="ECO:0000313" key="2">
    <source>
        <dbReference type="EMBL" id="CAD8127414.1"/>
    </source>
</evidence>
<proteinExistence type="predicted"/>
<reference evidence="2" key="1">
    <citation type="submission" date="2021-01" db="EMBL/GenBank/DDBJ databases">
        <authorList>
            <consortium name="Genoscope - CEA"/>
            <person name="William W."/>
        </authorList>
    </citation>
    <scope>NUCLEOTIDE SEQUENCE</scope>
</reference>
<comment type="caution">
    <text evidence="2">The sequence shown here is derived from an EMBL/GenBank/DDBJ whole genome shotgun (WGS) entry which is preliminary data.</text>
</comment>
<feature type="region of interest" description="Disordered" evidence="1">
    <location>
        <begin position="1"/>
        <end position="20"/>
    </location>
</feature>
<feature type="compositionally biased region" description="Polar residues" evidence="1">
    <location>
        <begin position="1"/>
        <end position="10"/>
    </location>
</feature>
<sequence length="107" mass="12715">MNKYDVSTQRHTSKPSKKVSKSKYFYLTHLVFQSGWKIIDASLFLGFKYTTAKKLIMKYRRTCILKKMVFKNQKRCNYKKINGSYSNMKIKCTLGGKRIKSIKQREQ</sequence>
<dbReference type="EMBL" id="CAJJDN010000176">
    <property type="protein sequence ID" value="CAD8127414.1"/>
    <property type="molecule type" value="Genomic_DNA"/>
</dbReference>
<dbReference type="AlphaFoldDB" id="A0A8S1RKM0"/>
<dbReference type="Proteomes" id="UP000692954">
    <property type="component" value="Unassembled WGS sequence"/>
</dbReference>
<protein>
    <submittedName>
        <fullName evidence="2">Uncharacterized protein</fullName>
    </submittedName>
</protein>
<name>A0A8S1RKM0_9CILI</name>
<organism evidence="2 3">
    <name type="scientific">Paramecium sonneborni</name>
    <dbReference type="NCBI Taxonomy" id="65129"/>
    <lineage>
        <taxon>Eukaryota</taxon>
        <taxon>Sar</taxon>
        <taxon>Alveolata</taxon>
        <taxon>Ciliophora</taxon>
        <taxon>Intramacronucleata</taxon>
        <taxon>Oligohymenophorea</taxon>
        <taxon>Peniculida</taxon>
        <taxon>Parameciidae</taxon>
        <taxon>Paramecium</taxon>
    </lineage>
</organism>
<evidence type="ECO:0000313" key="3">
    <source>
        <dbReference type="Proteomes" id="UP000692954"/>
    </source>
</evidence>
<gene>
    <name evidence="2" type="ORF">PSON_ATCC_30995.1.T1760063</name>
</gene>
<keyword evidence="3" id="KW-1185">Reference proteome</keyword>
<evidence type="ECO:0000256" key="1">
    <source>
        <dbReference type="SAM" id="MobiDB-lite"/>
    </source>
</evidence>
<accession>A0A8S1RKM0</accession>